<name>A0ACC1D895_9NEOP</name>
<dbReference type="Proteomes" id="UP000824533">
    <property type="component" value="Linkage Group LG07"/>
</dbReference>
<gene>
    <name evidence="1" type="ORF">K1T71_004661</name>
</gene>
<evidence type="ECO:0000313" key="1">
    <source>
        <dbReference type="EMBL" id="KAJ0180070.1"/>
    </source>
</evidence>
<organism evidence="1 2">
    <name type="scientific">Dendrolimus kikuchii</name>
    <dbReference type="NCBI Taxonomy" id="765133"/>
    <lineage>
        <taxon>Eukaryota</taxon>
        <taxon>Metazoa</taxon>
        <taxon>Ecdysozoa</taxon>
        <taxon>Arthropoda</taxon>
        <taxon>Hexapoda</taxon>
        <taxon>Insecta</taxon>
        <taxon>Pterygota</taxon>
        <taxon>Neoptera</taxon>
        <taxon>Endopterygota</taxon>
        <taxon>Lepidoptera</taxon>
        <taxon>Glossata</taxon>
        <taxon>Ditrysia</taxon>
        <taxon>Bombycoidea</taxon>
        <taxon>Lasiocampidae</taxon>
        <taxon>Dendrolimus</taxon>
    </lineage>
</organism>
<proteinExistence type="predicted"/>
<reference evidence="1 2" key="1">
    <citation type="journal article" date="2021" name="Front. Genet.">
        <title>Chromosome-Level Genome Assembly Reveals Significant Gene Expansion in the Toll and IMD Signaling Pathways of Dendrolimus kikuchii.</title>
        <authorList>
            <person name="Zhou J."/>
            <person name="Wu P."/>
            <person name="Xiong Z."/>
            <person name="Liu N."/>
            <person name="Zhao N."/>
            <person name="Ji M."/>
            <person name="Qiu Y."/>
            <person name="Yang B."/>
        </authorList>
    </citation>
    <scope>NUCLEOTIDE SEQUENCE [LARGE SCALE GENOMIC DNA]</scope>
    <source>
        <strain evidence="1">Ann1</strain>
    </source>
</reference>
<sequence length="168" mass="18487">MARLKADRQFPSIDLPSSSSSSGPIFENQQPFVLELHELSKDDQEPANLVVEKVKRLKKKKGQPPKRVDKSHTSVSSESVSEATSLSPTTDDAGKEEFYDARDSYHTMQSNLQLTTPVVAAGQLQVRSEHNQDPKLVADTRAQPTGVNNREPSTTVSKLIEMIMAIVG</sequence>
<dbReference type="EMBL" id="CM034393">
    <property type="protein sequence ID" value="KAJ0180070.1"/>
    <property type="molecule type" value="Genomic_DNA"/>
</dbReference>
<evidence type="ECO:0000313" key="2">
    <source>
        <dbReference type="Proteomes" id="UP000824533"/>
    </source>
</evidence>
<keyword evidence="2" id="KW-1185">Reference proteome</keyword>
<accession>A0ACC1D895</accession>
<protein>
    <submittedName>
        <fullName evidence="1">Uncharacterized protein</fullName>
    </submittedName>
</protein>
<comment type="caution">
    <text evidence="1">The sequence shown here is derived from an EMBL/GenBank/DDBJ whole genome shotgun (WGS) entry which is preliminary data.</text>
</comment>